<keyword evidence="4" id="KW-1185">Reference proteome</keyword>
<feature type="transmembrane region" description="Helical" evidence="2">
    <location>
        <begin position="83"/>
        <end position="102"/>
    </location>
</feature>
<dbReference type="EMBL" id="JACHEK010000007">
    <property type="protein sequence ID" value="MBB6145540.1"/>
    <property type="molecule type" value="Genomic_DNA"/>
</dbReference>
<feature type="compositionally biased region" description="Polar residues" evidence="1">
    <location>
        <begin position="156"/>
        <end position="166"/>
    </location>
</feature>
<dbReference type="Proteomes" id="UP000538666">
    <property type="component" value="Unassembled WGS sequence"/>
</dbReference>
<proteinExistence type="predicted"/>
<dbReference type="AlphaFoldDB" id="A0A841JWL2"/>
<accession>A0A841JWL2</accession>
<keyword evidence="2" id="KW-0812">Transmembrane</keyword>
<protein>
    <submittedName>
        <fullName evidence="3">Uncharacterized protein</fullName>
    </submittedName>
</protein>
<evidence type="ECO:0000256" key="2">
    <source>
        <dbReference type="SAM" id="Phobius"/>
    </source>
</evidence>
<keyword evidence="2" id="KW-1133">Transmembrane helix</keyword>
<organism evidence="3 4">
    <name type="scientific">Silvibacterium bohemicum</name>
    <dbReference type="NCBI Taxonomy" id="1577686"/>
    <lineage>
        <taxon>Bacteria</taxon>
        <taxon>Pseudomonadati</taxon>
        <taxon>Acidobacteriota</taxon>
        <taxon>Terriglobia</taxon>
        <taxon>Terriglobales</taxon>
        <taxon>Acidobacteriaceae</taxon>
        <taxon>Silvibacterium</taxon>
    </lineage>
</organism>
<sequence length="174" mass="18608">MSKILNSKFRDVPNSIPGSMIPGSMIPGSITDSSLEPSGEVASSIELFRSAMHSIAEREAGHPVPAEWLAPARRRQRTAQRRMVLAWSCAAALCVAVVPLSLHAPHTSPYMAKTPAATLQPAVAHSDQEDTALLEQIDNAISEPVPSSLAPLTEMDSLNSSTSINQTEKKNVTQ</sequence>
<evidence type="ECO:0000313" key="4">
    <source>
        <dbReference type="Proteomes" id="UP000538666"/>
    </source>
</evidence>
<keyword evidence="2" id="KW-0472">Membrane</keyword>
<evidence type="ECO:0000256" key="1">
    <source>
        <dbReference type="SAM" id="MobiDB-lite"/>
    </source>
</evidence>
<evidence type="ECO:0000313" key="3">
    <source>
        <dbReference type="EMBL" id="MBB6145540.1"/>
    </source>
</evidence>
<name>A0A841JWL2_9BACT</name>
<dbReference type="RefSeq" id="WP_050060602.1">
    <property type="nucleotide sequence ID" value="NZ_JACHEK010000007.1"/>
</dbReference>
<gene>
    <name evidence="3" type="ORF">HNQ77_003501</name>
</gene>
<dbReference type="OrthoDB" id="9961027at2"/>
<comment type="caution">
    <text evidence="3">The sequence shown here is derived from an EMBL/GenBank/DDBJ whole genome shotgun (WGS) entry which is preliminary data.</text>
</comment>
<reference evidence="3 4" key="1">
    <citation type="submission" date="2020-08" db="EMBL/GenBank/DDBJ databases">
        <title>Genomic Encyclopedia of Type Strains, Phase IV (KMG-IV): sequencing the most valuable type-strain genomes for metagenomic binning, comparative biology and taxonomic classification.</title>
        <authorList>
            <person name="Goeker M."/>
        </authorList>
    </citation>
    <scope>NUCLEOTIDE SEQUENCE [LARGE SCALE GENOMIC DNA]</scope>
    <source>
        <strain evidence="3 4">DSM 103733</strain>
    </source>
</reference>
<feature type="region of interest" description="Disordered" evidence="1">
    <location>
        <begin position="137"/>
        <end position="174"/>
    </location>
</feature>